<name>A0A0K1ERF3_CHOCO</name>
<dbReference type="KEGG" id="ccro:CMC5_074190"/>
<proteinExistence type="predicted"/>
<dbReference type="Proteomes" id="UP000067626">
    <property type="component" value="Chromosome"/>
</dbReference>
<feature type="chain" id="PRO_5005459886" description="Lipoprotein" evidence="1">
    <location>
        <begin position="37"/>
        <end position="231"/>
    </location>
</feature>
<evidence type="ECO:0008006" key="4">
    <source>
        <dbReference type="Google" id="ProtNLM"/>
    </source>
</evidence>
<organism evidence="2 3">
    <name type="scientific">Chondromyces crocatus</name>
    <dbReference type="NCBI Taxonomy" id="52"/>
    <lineage>
        <taxon>Bacteria</taxon>
        <taxon>Pseudomonadati</taxon>
        <taxon>Myxococcota</taxon>
        <taxon>Polyangia</taxon>
        <taxon>Polyangiales</taxon>
        <taxon>Polyangiaceae</taxon>
        <taxon>Chondromyces</taxon>
    </lineage>
</organism>
<keyword evidence="3" id="KW-1185">Reference proteome</keyword>
<dbReference type="AlphaFoldDB" id="A0A0K1ERF3"/>
<protein>
    <recommendedName>
        <fullName evidence="4">Lipoprotein</fullName>
    </recommendedName>
</protein>
<dbReference type="PROSITE" id="PS51257">
    <property type="entry name" value="PROKAR_LIPOPROTEIN"/>
    <property type="match status" value="1"/>
</dbReference>
<dbReference type="STRING" id="52.CMC5_074190"/>
<evidence type="ECO:0000256" key="1">
    <source>
        <dbReference type="SAM" id="SignalP"/>
    </source>
</evidence>
<sequence>MPQKSSRYSPALAAAPRRSVVVAALLALTSGGCGHAASGAFPTSASLSEARRKPDGVAIDPATSPPSPVARAEADEGLITLLTPLGVDVAINTVGDFFRRVVLEDSDGLGALLTRDAQAIVPSSGGQAQSPSIGLWWEQRFRRLDYGKLAGEPLYRVSELEVYRAEDAIEAPLHPAIQTQTLDDDDVLVRVPIITARVGADRLLGDQMLFWLRRDGARFRVYRVLEEFQLQ</sequence>
<evidence type="ECO:0000313" key="2">
    <source>
        <dbReference type="EMBL" id="AKT43188.1"/>
    </source>
</evidence>
<feature type="signal peptide" evidence="1">
    <location>
        <begin position="1"/>
        <end position="36"/>
    </location>
</feature>
<accession>A0A0K1ERF3</accession>
<gene>
    <name evidence="2" type="ORF">CMC5_074190</name>
</gene>
<reference evidence="2 3" key="1">
    <citation type="submission" date="2015-07" db="EMBL/GenBank/DDBJ databases">
        <title>Genome analysis of myxobacterium Chondromyces crocatus Cm c5 reveals a high potential for natural compound synthesis and the genetic basis for the loss of fruiting body formation.</title>
        <authorList>
            <person name="Zaburannyi N."/>
            <person name="Bunk B."/>
            <person name="Maier J."/>
            <person name="Overmann J."/>
            <person name="Mueller R."/>
        </authorList>
    </citation>
    <scope>NUCLEOTIDE SEQUENCE [LARGE SCALE GENOMIC DNA]</scope>
    <source>
        <strain evidence="2 3">Cm c5</strain>
    </source>
</reference>
<evidence type="ECO:0000313" key="3">
    <source>
        <dbReference type="Proteomes" id="UP000067626"/>
    </source>
</evidence>
<dbReference type="EMBL" id="CP012159">
    <property type="protein sequence ID" value="AKT43188.1"/>
    <property type="molecule type" value="Genomic_DNA"/>
</dbReference>
<keyword evidence="1" id="KW-0732">Signal</keyword>